<comment type="caution">
    <text evidence="2">The sequence shown here is derived from an EMBL/GenBank/DDBJ whole genome shotgun (WGS) entry which is preliminary data.</text>
</comment>
<evidence type="ECO:0000313" key="3">
    <source>
        <dbReference type="Proteomes" id="UP000234748"/>
    </source>
</evidence>
<dbReference type="InterPro" id="IPR050469">
    <property type="entry name" value="Diguanylate_Cyclase"/>
</dbReference>
<dbReference type="AlphaFoldDB" id="A0A2N5MAZ6"/>
<dbReference type="GO" id="GO:0043709">
    <property type="term" value="P:cell adhesion involved in single-species biofilm formation"/>
    <property type="evidence" value="ECO:0007669"/>
    <property type="project" value="TreeGrafter"/>
</dbReference>
<dbReference type="PROSITE" id="PS50887">
    <property type="entry name" value="GGDEF"/>
    <property type="match status" value="1"/>
</dbReference>
<protein>
    <submittedName>
        <fullName evidence="2">GGDEF domain-containing protein</fullName>
    </submittedName>
</protein>
<dbReference type="InterPro" id="IPR003018">
    <property type="entry name" value="GAF"/>
</dbReference>
<dbReference type="Proteomes" id="UP000234748">
    <property type="component" value="Unassembled WGS sequence"/>
</dbReference>
<dbReference type="Pfam" id="PF00990">
    <property type="entry name" value="GGDEF"/>
    <property type="match status" value="1"/>
</dbReference>
<feature type="domain" description="GGDEF" evidence="1">
    <location>
        <begin position="491"/>
        <end position="619"/>
    </location>
</feature>
<dbReference type="OrthoDB" id="9759607at2"/>
<dbReference type="FunFam" id="3.30.70.270:FF:000001">
    <property type="entry name" value="Diguanylate cyclase domain protein"/>
    <property type="match status" value="1"/>
</dbReference>
<dbReference type="Gene3D" id="3.30.70.270">
    <property type="match status" value="1"/>
</dbReference>
<evidence type="ECO:0000313" key="2">
    <source>
        <dbReference type="EMBL" id="PLT31507.1"/>
    </source>
</evidence>
<dbReference type="InterPro" id="IPR029787">
    <property type="entry name" value="Nucleotide_cyclase"/>
</dbReference>
<sequence length="625" mass="71082">MNVQKSKWSGELKSSFFDLLDFNSENITFEDYISALLKSLENILDARKIIFKRYDHGKQALITAESHVMNGSMIHVDVNDPLIQKSLTKIFYNDPPCAGLNEYALVLALKDNHQLMGILAIEEKVQGSLGYLDEEELELLSEECYKLVKYAQNLLKIGQEEKRYKQLFRVTEKFHSSMDMDAVLEEIIVTLQEVYPYFTYFLLLSHDNSSHQRLPIKELEYDSENTAAMQAFLTGAIQLEDASQDRRSSLYAPLKGKQGVYGVLEVIASDTLFFPNDEIEFIRLLANTAGGALENAQLYQQSKRLVADLQLINETSHKLNSNLRLSDTLNYMRSQISKSFQAEEIGFITLNADQQPQTLTESTDFFHEGESASYIDFLTGKIINEREPLYIGDTAVQDAILKKTYRSVMAVPMIQVDSLKGYAVVLHREPYFFTFDMFKLLQSLIHHSTLAFANSILREELEKMVITDALTKLFSRNFLDEKIALSFEDDEKGTFILMDIDDFKIVNDTYGHQVGDDILVQVADLILKNIRGTDIGARWGGEELAVYLPDVSLSMGAGIAKRLLEKVDETSNPNVTISCGISHWKKERKDSAKSLFKRADEALYRAKNSGKNKLIIHDDDMFLLP</sequence>
<dbReference type="GO" id="GO:0005886">
    <property type="term" value="C:plasma membrane"/>
    <property type="evidence" value="ECO:0007669"/>
    <property type="project" value="TreeGrafter"/>
</dbReference>
<reference evidence="2 3" key="1">
    <citation type="submission" date="2017-11" db="EMBL/GenBank/DDBJ databases">
        <title>Comparitive Functional Genomics of Dry Heat Resistant strains isolated from the Viking Spacecraft.</title>
        <authorList>
            <person name="Seuylemezian A."/>
            <person name="Cooper K."/>
            <person name="Vaishampayan P."/>
        </authorList>
    </citation>
    <scope>NUCLEOTIDE SEQUENCE [LARGE SCALE GENOMIC DNA]</scope>
    <source>
        <strain evidence="2 3">V1-29</strain>
    </source>
</reference>
<evidence type="ECO:0000259" key="1">
    <source>
        <dbReference type="PROSITE" id="PS50887"/>
    </source>
</evidence>
<keyword evidence="3" id="KW-1185">Reference proteome</keyword>
<gene>
    <name evidence="2" type="ORF">CUU66_02115</name>
</gene>
<name>A0A2N5MAZ6_9BACI</name>
<dbReference type="GO" id="GO:1902201">
    <property type="term" value="P:negative regulation of bacterial-type flagellum-dependent cell motility"/>
    <property type="evidence" value="ECO:0007669"/>
    <property type="project" value="TreeGrafter"/>
</dbReference>
<proteinExistence type="predicted"/>
<dbReference type="EMBL" id="PGUY01000005">
    <property type="protein sequence ID" value="PLT31507.1"/>
    <property type="molecule type" value="Genomic_DNA"/>
</dbReference>
<dbReference type="NCBIfam" id="TIGR00254">
    <property type="entry name" value="GGDEF"/>
    <property type="match status" value="1"/>
</dbReference>
<dbReference type="InterPro" id="IPR000160">
    <property type="entry name" value="GGDEF_dom"/>
</dbReference>
<dbReference type="CDD" id="cd01949">
    <property type="entry name" value="GGDEF"/>
    <property type="match status" value="1"/>
</dbReference>
<dbReference type="InterPro" id="IPR043128">
    <property type="entry name" value="Rev_trsase/Diguanyl_cyclase"/>
</dbReference>
<dbReference type="SMART" id="SM00065">
    <property type="entry name" value="GAF"/>
    <property type="match status" value="2"/>
</dbReference>
<dbReference type="SUPFAM" id="SSF55073">
    <property type="entry name" value="Nucleotide cyclase"/>
    <property type="match status" value="1"/>
</dbReference>
<dbReference type="SUPFAM" id="SSF55781">
    <property type="entry name" value="GAF domain-like"/>
    <property type="match status" value="2"/>
</dbReference>
<dbReference type="InterPro" id="IPR029016">
    <property type="entry name" value="GAF-like_dom_sf"/>
</dbReference>
<accession>A0A2N5MAZ6</accession>
<organism evidence="2 3">
    <name type="scientific">Peribacillus deserti</name>
    <dbReference type="NCBI Taxonomy" id="673318"/>
    <lineage>
        <taxon>Bacteria</taxon>
        <taxon>Bacillati</taxon>
        <taxon>Bacillota</taxon>
        <taxon>Bacilli</taxon>
        <taxon>Bacillales</taxon>
        <taxon>Bacillaceae</taxon>
        <taxon>Peribacillus</taxon>
    </lineage>
</organism>
<dbReference type="Gene3D" id="3.30.450.40">
    <property type="match status" value="2"/>
</dbReference>
<dbReference type="RefSeq" id="WP_101640039.1">
    <property type="nucleotide sequence ID" value="NZ_PGUY01000005.1"/>
</dbReference>
<dbReference type="GO" id="GO:0052621">
    <property type="term" value="F:diguanylate cyclase activity"/>
    <property type="evidence" value="ECO:0007669"/>
    <property type="project" value="TreeGrafter"/>
</dbReference>
<dbReference type="PANTHER" id="PTHR45138:SF9">
    <property type="entry name" value="DIGUANYLATE CYCLASE DGCM-RELATED"/>
    <property type="match status" value="1"/>
</dbReference>
<dbReference type="PANTHER" id="PTHR45138">
    <property type="entry name" value="REGULATORY COMPONENTS OF SENSORY TRANSDUCTION SYSTEM"/>
    <property type="match status" value="1"/>
</dbReference>
<dbReference type="SMART" id="SM00267">
    <property type="entry name" value="GGDEF"/>
    <property type="match status" value="1"/>
</dbReference>